<dbReference type="InterPro" id="IPR006671">
    <property type="entry name" value="Cyclin_N"/>
</dbReference>
<dbReference type="GO" id="GO:0051301">
    <property type="term" value="P:cell division"/>
    <property type="evidence" value="ECO:0007669"/>
    <property type="project" value="UniProtKB-KW"/>
</dbReference>
<dbReference type="Pfam" id="PF00134">
    <property type="entry name" value="Cyclin_N"/>
    <property type="match status" value="1"/>
</dbReference>
<dbReference type="InterPro" id="IPR039361">
    <property type="entry name" value="Cyclin"/>
</dbReference>
<dbReference type="FunFam" id="1.10.472.10:FF:000001">
    <property type="entry name" value="G2/mitotic-specific cyclin"/>
    <property type="match status" value="1"/>
</dbReference>
<dbReference type="PANTHER" id="PTHR10177">
    <property type="entry name" value="CYCLINS"/>
    <property type="match status" value="1"/>
</dbReference>
<dbReference type="InterPro" id="IPR048258">
    <property type="entry name" value="Cyclins_cyclin-box"/>
</dbReference>
<organism evidence="8 9">
    <name type="scientific">Halteria grandinella</name>
    <dbReference type="NCBI Taxonomy" id="5974"/>
    <lineage>
        <taxon>Eukaryota</taxon>
        <taxon>Sar</taxon>
        <taxon>Alveolata</taxon>
        <taxon>Ciliophora</taxon>
        <taxon>Intramacronucleata</taxon>
        <taxon>Spirotrichea</taxon>
        <taxon>Stichotrichia</taxon>
        <taxon>Sporadotrichida</taxon>
        <taxon>Halteriidae</taxon>
        <taxon>Halteria</taxon>
    </lineage>
</organism>
<feature type="region of interest" description="Disordered" evidence="5">
    <location>
        <begin position="215"/>
        <end position="237"/>
    </location>
</feature>
<feature type="region of interest" description="Disordered" evidence="5">
    <location>
        <begin position="697"/>
        <end position="768"/>
    </location>
</feature>
<dbReference type="SUPFAM" id="SSF47954">
    <property type="entry name" value="Cyclin-like"/>
    <property type="match status" value="2"/>
</dbReference>
<feature type="domain" description="Cyclin-like" evidence="6">
    <location>
        <begin position="583"/>
        <end position="665"/>
    </location>
</feature>
<evidence type="ECO:0000256" key="2">
    <source>
        <dbReference type="ARBA" id="ARBA00023127"/>
    </source>
</evidence>
<dbReference type="SMART" id="SM01332">
    <property type="entry name" value="Cyclin_C"/>
    <property type="match status" value="1"/>
</dbReference>
<dbReference type="PROSITE" id="PS00292">
    <property type="entry name" value="CYCLINS"/>
    <property type="match status" value="1"/>
</dbReference>
<dbReference type="CDD" id="cd20507">
    <property type="entry name" value="CYCLIN_CCNB1-like_rpt1"/>
    <property type="match status" value="1"/>
</dbReference>
<dbReference type="OrthoDB" id="5590282at2759"/>
<feature type="compositionally biased region" description="Polar residues" evidence="5">
    <location>
        <begin position="152"/>
        <end position="169"/>
    </location>
</feature>
<keyword evidence="1" id="KW-0132">Cell division</keyword>
<dbReference type="EMBL" id="RRYP01000837">
    <property type="protein sequence ID" value="TNV86784.1"/>
    <property type="molecule type" value="Genomic_DNA"/>
</dbReference>
<dbReference type="SMART" id="SM00385">
    <property type="entry name" value="CYCLIN"/>
    <property type="match status" value="2"/>
</dbReference>
<gene>
    <name evidence="8" type="ORF">FGO68_gene3355</name>
</gene>
<feature type="domain" description="Cyclin-like" evidence="6">
    <location>
        <begin position="486"/>
        <end position="570"/>
    </location>
</feature>
<dbReference type="InterPro" id="IPR004367">
    <property type="entry name" value="Cyclin_C-dom"/>
</dbReference>
<evidence type="ECO:0000256" key="4">
    <source>
        <dbReference type="RuleBase" id="RU000383"/>
    </source>
</evidence>
<evidence type="ECO:0000313" key="9">
    <source>
        <dbReference type="Proteomes" id="UP000785679"/>
    </source>
</evidence>
<dbReference type="Gene3D" id="1.10.472.10">
    <property type="entry name" value="Cyclin-like"/>
    <property type="match status" value="2"/>
</dbReference>
<feature type="compositionally biased region" description="Polar residues" evidence="5">
    <location>
        <begin position="698"/>
        <end position="749"/>
    </location>
</feature>
<protein>
    <submittedName>
        <fullName evidence="8">Uncharacterized protein</fullName>
    </submittedName>
</protein>
<evidence type="ECO:0000256" key="1">
    <source>
        <dbReference type="ARBA" id="ARBA00022618"/>
    </source>
</evidence>
<dbReference type="Pfam" id="PF02984">
    <property type="entry name" value="Cyclin_C"/>
    <property type="match status" value="1"/>
</dbReference>
<proteinExistence type="inferred from homology"/>
<evidence type="ECO:0000259" key="6">
    <source>
        <dbReference type="SMART" id="SM00385"/>
    </source>
</evidence>
<keyword evidence="3" id="KW-0131">Cell cycle</keyword>
<evidence type="ECO:0000259" key="7">
    <source>
        <dbReference type="SMART" id="SM01332"/>
    </source>
</evidence>
<feature type="domain" description="Cyclin C-terminal" evidence="7">
    <location>
        <begin position="579"/>
        <end position="696"/>
    </location>
</feature>
<evidence type="ECO:0000256" key="5">
    <source>
        <dbReference type="SAM" id="MobiDB-lite"/>
    </source>
</evidence>
<feature type="region of interest" description="Disordered" evidence="5">
    <location>
        <begin position="144"/>
        <end position="197"/>
    </location>
</feature>
<comment type="caution">
    <text evidence="8">The sequence shown here is derived from an EMBL/GenBank/DDBJ whole genome shotgun (WGS) entry which is preliminary data.</text>
</comment>
<accession>A0A8J8P6F2</accession>
<comment type="similarity">
    <text evidence="4">Belongs to the cyclin family.</text>
</comment>
<keyword evidence="9" id="KW-1185">Reference proteome</keyword>
<dbReference type="Proteomes" id="UP000785679">
    <property type="component" value="Unassembled WGS sequence"/>
</dbReference>
<reference evidence="8" key="1">
    <citation type="submission" date="2019-06" db="EMBL/GenBank/DDBJ databases">
        <authorList>
            <person name="Zheng W."/>
        </authorList>
    </citation>
    <scope>NUCLEOTIDE SEQUENCE</scope>
    <source>
        <strain evidence="8">QDHG01</strain>
    </source>
</reference>
<dbReference type="AlphaFoldDB" id="A0A8J8P6F2"/>
<keyword evidence="2 4" id="KW-0195">Cyclin</keyword>
<sequence length="789" mass="89464">MLKYLSQNHAGNFFQGNSNKENEQPSMSAMMISTGANEHHYTAMTSTQDNSHAFHHHPPASAKIPQLATGGNIHAPRQSFTKRSFGRDLMNIQQQQNHQFVNSESAQGNKGHLFNMQTKPTIKTRSYLNQSGTASTSATTALLPPQAHSSHHGNSGQIQQQQHLANSSLGKHKTFGEHKNSQAGILQPQDQQQQQHKVPLLPSMMSSLNINLAPQRQTHRPPASQDRSKGGFSQDRLGSAGLKQMQNKVQLTQFGAHGTNYAQIMIPPSSAAMPNFANQAILQPVLQSHHHFNIHQVPVSHTTAQTRAQSAFNHNQSVTQSQYGSLQSSHVQQLSKEKTQQCIYCKEWKQASLIDSHQKSCTYNNKENEEMRTIGSHYSSEFQQVVTSSKKNSLLQTINPSSTDINAKQKRLRQFKLQMQERLEKQTDQADAADLEDPQSCAEVATEIFHWLRQSECELGNNNMVAHNYMQRQEDINEKMRSILVDWLIEVHLKFKLVPESLYLTVNLIDRYLEKEQVNRQKLQLVGVTAMLIACKYEEIYPPIVKDFVYITDNAYTKEEILEMERKMLQVLDFNIQITSSFRFLERYCKIAKADSLIFNLSRYLIELSLLNCKMLRFPNSNLAASALYLSLKMTRNPNPWSEVLMMHTHYSEQQVRPCAKELFLLLQEAQTSNLEAVKKKFALPKYGEVSRIRLEHSSNTPSTAANSQNSSQIVQRQQTSSQRIAQPRMSVQQSSATSQFHSTQQMDYDSSHRAPTASYGHSHHQHNVHPMSAAAYQDATMESSQQSQ</sequence>
<evidence type="ECO:0000256" key="3">
    <source>
        <dbReference type="ARBA" id="ARBA00023306"/>
    </source>
</evidence>
<evidence type="ECO:0000313" key="8">
    <source>
        <dbReference type="EMBL" id="TNV86784.1"/>
    </source>
</evidence>
<dbReference type="InterPro" id="IPR013763">
    <property type="entry name" value="Cyclin-like_dom"/>
</dbReference>
<dbReference type="InterPro" id="IPR036915">
    <property type="entry name" value="Cyclin-like_sf"/>
</dbReference>
<name>A0A8J8P6F2_HALGN</name>